<dbReference type="Gene3D" id="3.30.160.60">
    <property type="entry name" value="Classic Zinc Finger"/>
    <property type="match status" value="1"/>
</dbReference>
<feature type="coiled-coil region" evidence="1">
    <location>
        <begin position="177"/>
        <end position="218"/>
    </location>
</feature>
<evidence type="ECO:0000313" key="2">
    <source>
        <dbReference type="EMBL" id="CAC5407915.1"/>
    </source>
</evidence>
<reference evidence="2 3" key="1">
    <citation type="submission" date="2020-06" db="EMBL/GenBank/DDBJ databases">
        <authorList>
            <person name="Li R."/>
            <person name="Bekaert M."/>
        </authorList>
    </citation>
    <scope>NUCLEOTIDE SEQUENCE [LARGE SCALE GENOMIC DNA]</scope>
    <source>
        <strain evidence="3">wild</strain>
    </source>
</reference>
<dbReference type="InterPro" id="IPR047153">
    <property type="entry name" value="TRIM45/56/19-like"/>
</dbReference>
<dbReference type="PANTHER" id="PTHR25462:SF296">
    <property type="entry name" value="MEIOTIC P26, ISOFORM F"/>
    <property type="match status" value="1"/>
</dbReference>
<gene>
    <name evidence="2" type="ORF">MCOR_41346</name>
</gene>
<evidence type="ECO:0008006" key="4">
    <source>
        <dbReference type="Google" id="ProtNLM"/>
    </source>
</evidence>
<dbReference type="PANTHER" id="PTHR25462">
    <property type="entry name" value="BONUS, ISOFORM C-RELATED"/>
    <property type="match status" value="1"/>
</dbReference>
<accession>A0A6J8DIP8</accession>
<dbReference type="CDD" id="cd19757">
    <property type="entry name" value="Bbox1"/>
    <property type="match status" value="1"/>
</dbReference>
<dbReference type="AlphaFoldDB" id="A0A6J8DIP8"/>
<evidence type="ECO:0000256" key="1">
    <source>
        <dbReference type="SAM" id="Coils"/>
    </source>
</evidence>
<protein>
    <recommendedName>
        <fullName evidence="4">B box-type domain-containing protein</fullName>
    </recommendedName>
</protein>
<sequence length="398" mass="44802">MASNWSVCGVCDYRHITKPSVICCSECDEGLCEECKEHHGISKGTRSHGIVSIAEYQKLPKNVLQLARSCDKHNEKYVLLCKKHDCLCCKKCVVASHMECRELIDIDDITRNIKSSDAFADIDQTLSEIAENIKRLRINREDNLASIGKKSREIEKEVLETRARINLHLDKLQNAVLKDLKRREEKESNKIRRLLKSLKDKENEITEHQANIANIKQYASELQIFLALKHIEKDVSVVEKFIVKSDGANQIGLSWKINPSLQGMISAIQKFGDVMVTVDLCNIPILKHKDRQAQPMVAVVPMTIDSLASTLLQSLDSELSFVTGCTLLSDQRMVLSCAVEGIIKIFKSDGSLDNYVRSCPVFDVAYIGDDSVAVTSGFKNDCLQIDVINLETRKVKKH</sequence>
<keyword evidence="1" id="KW-0175">Coiled coil</keyword>
<organism evidence="2 3">
    <name type="scientific">Mytilus coruscus</name>
    <name type="common">Sea mussel</name>
    <dbReference type="NCBI Taxonomy" id="42192"/>
    <lineage>
        <taxon>Eukaryota</taxon>
        <taxon>Metazoa</taxon>
        <taxon>Spiralia</taxon>
        <taxon>Lophotrochozoa</taxon>
        <taxon>Mollusca</taxon>
        <taxon>Bivalvia</taxon>
        <taxon>Autobranchia</taxon>
        <taxon>Pteriomorphia</taxon>
        <taxon>Mytilida</taxon>
        <taxon>Mytiloidea</taxon>
        <taxon>Mytilidae</taxon>
        <taxon>Mytilinae</taxon>
        <taxon>Mytilus</taxon>
    </lineage>
</organism>
<evidence type="ECO:0000313" key="3">
    <source>
        <dbReference type="Proteomes" id="UP000507470"/>
    </source>
</evidence>
<name>A0A6J8DIP8_MYTCO</name>
<proteinExistence type="predicted"/>
<dbReference type="OrthoDB" id="10369891at2759"/>
<dbReference type="Proteomes" id="UP000507470">
    <property type="component" value="Unassembled WGS sequence"/>
</dbReference>
<keyword evidence="3" id="KW-1185">Reference proteome</keyword>
<dbReference type="EMBL" id="CACVKT020007426">
    <property type="protein sequence ID" value="CAC5407915.1"/>
    <property type="molecule type" value="Genomic_DNA"/>
</dbReference>